<keyword evidence="7" id="KW-1185">Reference proteome</keyword>
<dbReference type="PANTHER" id="PTHR30346:SF29">
    <property type="entry name" value="LYSR SUBSTRATE-BINDING"/>
    <property type="match status" value="1"/>
</dbReference>
<reference evidence="6 7" key="1">
    <citation type="submission" date="2020-07" db="EMBL/GenBank/DDBJ databases">
        <title>Sequencing the genomes of 1000 actinobacteria strains.</title>
        <authorList>
            <person name="Klenk H.-P."/>
        </authorList>
    </citation>
    <scope>NUCLEOTIDE SEQUENCE [LARGE SCALE GENOMIC DNA]</scope>
    <source>
        <strain evidence="6 7">DSM 24723</strain>
    </source>
</reference>
<dbReference type="AlphaFoldDB" id="A0A852X6K7"/>
<dbReference type="PANTHER" id="PTHR30346">
    <property type="entry name" value="TRANSCRIPTIONAL DUAL REGULATOR HCAR-RELATED"/>
    <property type="match status" value="1"/>
</dbReference>
<dbReference type="InterPro" id="IPR000847">
    <property type="entry name" value="LysR_HTH_N"/>
</dbReference>
<accession>A0A852X6K7</accession>
<dbReference type="CDD" id="cd08423">
    <property type="entry name" value="PBP2_LTTR_like_6"/>
    <property type="match status" value="1"/>
</dbReference>
<dbReference type="EMBL" id="JACBZX010000001">
    <property type="protein sequence ID" value="NYG38068.1"/>
    <property type="molecule type" value="Genomic_DNA"/>
</dbReference>
<dbReference type="SUPFAM" id="SSF53850">
    <property type="entry name" value="Periplasmic binding protein-like II"/>
    <property type="match status" value="1"/>
</dbReference>
<dbReference type="RefSeq" id="WP_179463321.1">
    <property type="nucleotide sequence ID" value="NZ_JACBZX010000001.1"/>
</dbReference>
<evidence type="ECO:0000313" key="6">
    <source>
        <dbReference type="EMBL" id="NYG38068.1"/>
    </source>
</evidence>
<proteinExistence type="inferred from homology"/>
<gene>
    <name evidence="6" type="ORF">BJY28_002537</name>
</gene>
<comment type="caution">
    <text evidence="6">The sequence shown here is derived from an EMBL/GenBank/DDBJ whole genome shotgun (WGS) entry which is preliminary data.</text>
</comment>
<dbReference type="InterPro" id="IPR005119">
    <property type="entry name" value="LysR_subst-bd"/>
</dbReference>
<name>A0A852X6K7_9MICO</name>
<dbReference type="Gene3D" id="3.40.190.10">
    <property type="entry name" value="Periplasmic binding protein-like II"/>
    <property type="match status" value="2"/>
</dbReference>
<keyword evidence="3 6" id="KW-0238">DNA-binding</keyword>
<dbReference type="InterPro" id="IPR036388">
    <property type="entry name" value="WH-like_DNA-bd_sf"/>
</dbReference>
<evidence type="ECO:0000313" key="7">
    <source>
        <dbReference type="Proteomes" id="UP000592181"/>
    </source>
</evidence>
<organism evidence="6 7">
    <name type="scientific">Janibacter alkaliphilus</name>
    <dbReference type="NCBI Taxonomy" id="1069963"/>
    <lineage>
        <taxon>Bacteria</taxon>
        <taxon>Bacillati</taxon>
        <taxon>Actinomycetota</taxon>
        <taxon>Actinomycetes</taxon>
        <taxon>Micrococcales</taxon>
        <taxon>Intrasporangiaceae</taxon>
        <taxon>Janibacter</taxon>
    </lineage>
</organism>
<keyword evidence="4" id="KW-0804">Transcription</keyword>
<dbReference type="SUPFAM" id="SSF46785">
    <property type="entry name" value="Winged helix' DNA-binding domain"/>
    <property type="match status" value="1"/>
</dbReference>
<evidence type="ECO:0000256" key="2">
    <source>
        <dbReference type="ARBA" id="ARBA00023015"/>
    </source>
</evidence>
<dbReference type="Proteomes" id="UP000592181">
    <property type="component" value="Unassembled WGS sequence"/>
</dbReference>
<keyword evidence="2" id="KW-0805">Transcription regulation</keyword>
<dbReference type="Pfam" id="PF03466">
    <property type="entry name" value="LysR_substrate"/>
    <property type="match status" value="1"/>
</dbReference>
<evidence type="ECO:0000256" key="1">
    <source>
        <dbReference type="ARBA" id="ARBA00009437"/>
    </source>
</evidence>
<evidence type="ECO:0000256" key="3">
    <source>
        <dbReference type="ARBA" id="ARBA00023125"/>
    </source>
</evidence>
<dbReference type="InterPro" id="IPR036390">
    <property type="entry name" value="WH_DNA-bd_sf"/>
</dbReference>
<dbReference type="GO" id="GO:0032993">
    <property type="term" value="C:protein-DNA complex"/>
    <property type="evidence" value="ECO:0007669"/>
    <property type="project" value="TreeGrafter"/>
</dbReference>
<dbReference type="GO" id="GO:0003677">
    <property type="term" value="F:DNA binding"/>
    <property type="evidence" value="ECO:0007669"/>
    <property type="project" value="UniProtKB-KW"/>
</dbReference>
<dbReference type="InterPro" id="IPR011991">
    <property type="entry name" value="ArsR-like_HTH"/>
</dbReference>
<dbReference type="PROSITE" id="PS50931">
    <property type="entry name" value="HTH_LYSR"/>
    <property type="match status" value="1"/>
</dbReference>
<dbReference type="GO" id="GO:0003700">
    <property type="term" value="F:DNA-binding transcription factor activity"/>
    <property type="evidence" value="ECO:0007669"/>
    <property type="project" value="InterPro"/>
</dbReference>
<feature type="domain" description="HTH lysR-type" evidence="5">
    <location>
        <begin position="1"/>
        <end position="58"/>
    </location>
</feature>
<dbReference type="CDD" id="cd00090">
    <property type="entry name" value="HTH_ARSR"/>
    <property type="match status" value="1"/>
</dbReference>
<sequence length="309" mass="33352">MIDRRLRILQVVAERGTISAAADDLGYTPSAVSHQLRTLARDLGVRLLEPAGRNVRLTPAARVLLQRTEGLMTSWEQIRAEVLQVSSGRLGHLRMAGFSTAASALLAPVAATARQVFPQSEIEVIEADPDTCFDLLLAEQADVVVVVGLERLPATLDVRFEQHALLADPLDLLVPPDHALAHQEEVTLADAAGEDWIMARPGGPYHRLATSACHAAGFLPRQTHRAMEWDTCSALVAAGLGVALIPRLARIPEADGLVRVPLLGPSPPMRYLRMCIRHGAAEQPEVAHALTALREVADRVRVARDPATG</sequence>
<dbReference type="Pfam" id="PF00126">
    <property type="entry name" value="HTH_1"/>
    <property type="match status" value="1"/>
</dbReference>
<dbReference type="Gene3D" id="1.10.10.10">
    <property type="entry name" value="Winged helix-like DNA-binding domain superfamily/Winged helix DNA-binding domain"/>
    <property type="match status" value="1"/>
</dbReference>
<comment type="similarity">
    <text evidence="1">Belongs to the LysR transcriptional regulatory family.</text>
</comment>
<protein>
    <submittedName>
        <fullName evidence="6">DNA-binding transcriptional LysR family regulator</fullName>
    </submittedName>
</protein>
<evidence type="ECO:0000256" key="4">
    <source>
        <dbReference type="ARBA" id="ARBA00023163"/>
    </source>
</evidence>
<evidence type="ECO:0000259" key="5">
    <source>
        <dbReference type="PROSITE" id="PS50931"/>
    </source>
</evidence>